<dbReference type="EMBL" id="CACVKT020004780">
    <property type="protein sequence ID" value="CAC5391536.1"/>
    <property type="molecule type" value="Genomic_DNA"/>
</dbReference>
<dbReference type="OrthoDB" id="5953030at2759"/>
<name>A0A6J8C7W1_MYTCO</name>
<feature type="compositionally biased region" description="Basic and acidic residues" evidence="1">
    <location>
        <begin position="9"/>
        <end position="21"/>
    </location>
</feature>
<evidence type="ECO:0000256" key="1">
    <source>
        <dbReference type="SAM" id="MobiDB-lite"/>
    </source>
</evidence>
<reference evidence="2 3" key="1">
    <citation type="submission" date="2020-06" db="EMBL/GenBank/DDBJ databases">
        <authorList>
            <person name="Li R."/>
            <person name="Bekaert M."/>
        </authorList>
    </citation>
    <scope>NUCLEOTIDE SEQUENCE [LARGE SCALE GENOMIC DNA]</scope>
    <source>
        <strain evidence="3">wild</strain>
    </source>
</reference>
<gene>
    <name evidence="2" type="ORF">MCOR_26545</name>
</gene>
<proteinExistence type="predicted"/>
<dbReference type="Proteomes" id="UP000507470">
    <property type="component" value="Unassembled WGS sequence"/>
</dbReference>
<organism evidence="2 3">
    <name type="scientific">Mytilus coruscus</name>
    <name type="common">Sea mussel</name>
    <dbReference type="NCBI Taxonomy" id="42192"/>
    <lineage>
        <taxon>Eukaryota</taxon>
        <taxon>Metazoa</taxon>
        <taxon>Spiralia</taxon>
        <taxon>Lophotrochozoa</taxon>
        <taxon>Mollusca</taxon>
        <taxon>Bivalvia</taxon>
        <taxon>Autobranchia</taxon>
        <taxon>Pteriomorphia</taxon>
        <taxon>Mytilida</taxon>
        <taxon>Mytiloidea</taxon>
        <taxon>Mytilidae</taxon>
        <taxon>Mytilinae</taxon>
        <taxon>Mytilus</taxon>
    </lineage>
</organism>
<dbReference type="AlphaFoldDB" id="A0A6J8C7W1"/>
<accession>A0A6J8C7W1</accession>
<keyword evidence="3" id="KW-1185">Reference proteome</keyword>
<evidence type="ECO:0000313" key="2">
    <source>
        <dbReference type="EMBL" id="CAC5391536.1"/>
    </source>
</evidence>
<evidence type="ECO:0000313" key="3">
    <source>
        <dbReference type="Proteomes" id="UP000507470"/>
    </source>
</evidence>
<feature type="region of interest" description="Disordered" evidence="1">
    <location>
        <begin position="1"/>
        <end position="21"/>
    </location>
</feature>
<protein>
    <submittedName>
        <fullName evidence="2">Uncharacterized protein</fullName>
    </submittedName>
</protein>
<sequence length="410" mass="47582">MRTSNPTQSKREDKRSRTEVMDQRYLDASSHTADALWTTNGKLCMLDIQDQCYDVTTTTRFVQAVAKVDPMDGILTQPCKLHQVFKRKVYMYDRGDYDSYRHQLSLVDWDILFITNDVDAIARAITDELIDMANKNIPNRTITVRKDKPPSLTADIKKMILDDPRESANNLNSDLAKIHRWSSNWLVTFNPQKTETMTILRKLHKPDHPKLNMDNNKQVETVKTIDFETLTKIMPKLQSFFAESIAQECIALISNAFNDQCEETDWKNTRICLVDGERSFHIVSGSGIHNWVLYTEDGIVDIVKSVRKQYIDEFVSVEVINKRVLGTLIIQYIGNEGAEVDARKHSLRKLFQATIDYIQTHSVPDIWENSTVTVYDSEDNTFKIKSDNRKNKFMVTEKKKRTDYQIYCKK</sequence>